<organism evidence="2 3">
    <name type="scientific">Johnsonella ignava ATCC 51276</name>
    <dbReference type="NCBI Taxonomy" id="679200"/>
    <lineage>
        <taxon>Bacteria</taxon>
        <taxon>Bacillati</taxon>
        <taxon>Bacillota</taxon>
        <taxon>Clostridia</taxon>
        <taxon>Lachnospirales</taxon>
        <taxon>Lachnospiraceae</taxon>
        <taxon>Johnsonella</taxon>
    </lineage>
</organism>
<sequence>MLNKRLFRKKSFIAVLILLPFLAWGLSEVSKQESGILTVALVAAKYDAADNDIGAFEDSKDLTEVIENIKESGSVIHFIDADSEEDAYNLILSHEVDAAWVFPASLKKAAASYLGKFKPVVKVIQKEEGTLYDLSKEIIYKNIFPYISYAAYRGYMYNIFGKTSKDKDFDNEIKAAYESINIKDNIVEFDYIGSESSPENQTDINQRGYLLSPLRGLMAVWLMLCGFAAAMYYKSDLQAGLFTWLDSDLQPVTGLAYIFSILINSGIMMLAAFAVSGVFTSLYAEIINMLMLIIAVSGFCSLIGILCKSIYQIAAIMPLSLIASIVLSPVFADIGVRRLQILTPLFYYLKVFYIKDYIYGFFIYILIIYILYFSAALISGKL</sequence>
<feature type="transmembrane region" description="Helical" evidence="1">
    <location>
        <begin position="214"/>
        <end position="233"/>
    </location>
</feature>
<evidence type="ECO:0000313" key="2">
    <source>
        <dbReference type="EMBL" id="EHI55344.1"/>
    </source>
</evidence>
<evidence type="ECO:0000256" key="1">
    <source>
        <dbReference type="SAM" id="Phobius"/>
    </source>
</evidence>
<dbReference type="EMBL" id="ACZL01000023">
    <property type="protein sequence ID" value="EHI55344.1"/>
    <property type="molecule type" value="Genomic_DNA"/>
</dbReference>
<keyword evidence="1" id="KW-0812">Transmembrane</keyword>
<name>G5GIU0_9FIRM</name>
<keyword evidence="1" id="KW-1133">Transmembrane helix</keyword>
<proteinExistence type="predicted"/>
<comment type="caution">
    <text evidence="2">The sequence shown here is derived from an EMBL/GenBank/DDBJ whole genome shotgun (WGS) entry which is preliminary data.</text>
</comment>
<dbReference type="AlphaFoldDB" id="G5GIU0"/>
<dbReference type="STRING" id="679200.HMPREF9333_01480"/>
<feature type="transmembrane region" description="Helical" evidence="1">
    <location>
        <begin position="254"/>
        <end position="280"/>
    </location>
</feature>
<feature type="transmembrane region" description="Helical" evidence="1">
    <location>
        <begin position="313"/>
        <end position="337"/>
    </location>
</feature>
<dbReference type="HOGENOM" id="CLU_773656_0_0_9"/>
<reference evidence="2 3" key="1">
    <citation type="submission" date="2011-08" db="EMBL/GenBank/DDBJ databases">
        <title>The Genome Sequence of Johnsonella ignava ATCC 51276.</title>
        <authorList>
            <consortium name="The Broad Institute Genome Sequencing Platform"/>
            <person name="Earl A."/>
            <person name="Ward D."/>
            <person name="Feldgarden M."/>
            <person name="Gevers D."/>
            <person name="Izard J."/>
            <person name="Blanton J.M."/>
            <person name="Baranova O.V."/>
            <person name="Dewhirst F.E."/>
            <person name="Young S.K."/>
            <person name="Zeng Q."/>
            <person name="Gargeya S."/>
            <person name="Fitzgerald M."/>
            <person name="Haas B."/>
            <person name="Abouelleil A."/>
            <person name="Alvarado L."/>
            <person name="Arachchi H.M."/>
            <person name="Berlin A."/>
            <person name="Brown A."/>
            <person name="Chapman S.B."/>
            <person name="Chen Z."/>
            <person name="Dunbar C."/>
            <person name="Freedman E."/>
            <person name="Gearin G."/>
            <person name="Gellesch M."/>
            <person name="Goldberg J."/>
            <person name="Griggs A."/>
            <person name="Gujja S."/>
            <person name="Heiman D."/>
            <person name="Howarth C."/>
            <person name="Larson L."/>
            <person name="Lui A."/>
            <person name="MacDonald P.J.P."/>
            <person name="Montmayeur A."/>
            <person name="Murphy C."/>
            <person name="Neiman D."/>
            <person name="Pearson M."/>
            <person name="Priest M."/>
            <person name="Roberts A."/>
            <person name="Saif S."/>
            <person name="Shea T."/>
            <person name="Shenoy N."/>
            <person name="Sisk P."/>
            <person name="Stolte C."/>
            <person name="Sykes S."/>
            <person name="Wortman J."/>
            <person name="Nusbaum C."/>
            <person name="Birren B."/>
        </authorList>
    </citation>
    <scope>NUCLEOTIDE SEQUENCE [LARGE SCALE GENOMIC DNA]</scope>
    <source>
        <strain evidence="2 3">ATCC 51276</strain>
    </source>
</reference>
<dbReference type="Proteomes" id="UP000003011">
    <property type="component" value="Unassembled WGS sequence"/>
</dbReference>
<keyword evidence="1" id="KW-0472">Membrane</keyword>
<keyword evidence="3" id="KW-1185">Reference proteome</keyword>
<feature type="transmembrane region" description="Helical" evidence="1">
    <location>
        <begin position="286"/>
        <end position="306"/>
    </location>
</feature>
<protein>
    <submittedName>
        <fullName evidence="2">Uncharacterized protein</fullName>
    </submittedName>
</protein>
<gene>
    <name evidence="2" type="ORF">HMPREF9333_01480</name>
</gene>
<evidence type="ECO:0000313" key="3">
    <source>
        <dbReference type="Proteomes" id="UP000003011"/>
    </source>
</evidence>
<accession>G5GIU0</accession>
<feature type="transmembrane region" description="Helical" evidence="1">
    <location>
        <begin position="357"/>
        <end position="378"/>
    </location>
</feature>
<dbReference type="eggNOG" id="ENOG5032WA9">
    <property type="taxonomic scope" value="Bacteria"/>
</dbReference>